<gene>
    <name evidence="2" type="ORF">LZ495_26650</name>
</gene>
<feature type="region of interest" description="Disordered" evidence="1">
    <location>
        <begin position="1"/>
        <end position="29"/>
    </location>
</feature>
<evidence type="ECO:0000313" key="3">
    <source>
        <dbReference type="Proteomes" id="UP001165378"/>
    </source>
</evidence>
<evidence type="ECO:0000256" key="1">
    <source>
        <dbReference type="SAM" id="MobiDB-lite"/>
    </source>
</evidence>
<comment type="caution">
    <text evidence="2">The sequence shown here is derived from an EMBL/GenBank/DDBJ whole genome shotgun (WGS) entry which is preliminary data.</text>
</comment>
<reference evidence="2" key="1">
    <citation type="submission" date="2022-01" db="EMBL/GenBank/DDBJ databases">
        <title>Genome-Based Taxonomic Classification of the Phylum Actinobacteria.</title>
        <authorList>
            <person name="Gao Y."/>
        </authorList>
    </citation>
    <scope>NUCLEOTIDE SEQUENCE</scope>
    <source>
        <strain evidence="2">KLBMP 8922</strain>
    </source>
</reference>
<feature type="compositionally biased region" description="Acidic residues" evidence="1">
    <location>
        <begin position="13"/>
        <end position="25"/>
    </location>
</feature>
<dbReference type="AlphaFoldDB" id="A0AA41U2K3"/>
<feature type="compositionally biased region" description="Basic and acidic residues" evidence="1">
    <location>
        <begin position="1"/>
        <end position="12"/>
    </location>
</feature>
<protein>
    <submittedName>
        <fullName evidence="2">Uncharacterized protein</fullName>
    </submittedName>
</protein>
<dbReference type="Proteomes" id="UP001165378">
    <property type="component" value="Unassembled WGS sequence"/>
</dbReference>
<evidence type="ECO:0000313" key="2">
    <source>
        <dbReference type="EMBL" id="MCF2530775.1"/>
    </source>
</evidence>
<accession>A0AA41U2K3</accession>
<proteinExistence type="predicted"/>
<dbReference type="EMBL" id="JAKFHA010000018">
    <property type="protein sequence ID" value="MCF2530775.1"/>
    <property type="molecule type" value="Genomic_DNA"/>
</dbReference>
<sequence length="130" mass="14691">MHARPGDHHSGADEPEPLTDDELDEIERIADSATPGPWYVRHLDDDFAMNLVAVSTVCDTGLGERWPEFDHEQSVAATPVQQPRYVDVADERWDANARFIAMAREEIPRLTAEIRRLNGLLGNKELGYPR</sequence>
<name>A0AA41U2K3_9ACTN</name>
<organism evidence="2 3">
    <name type="scientific">Yinghuangia soli</name>
    <dbReference type="NCBI Taxonomy" id="2908204"/>
    <lineage>
        <taxon>Bacteria</taxon>
        <taxon>Bacillati</taxon>
        <taxon>Actinomycetota</taxon>
        <taxon>Actinomycetes</taxon>
        <taxon>Kitasatosporales</taxon>
        <taxon>Streptomycetaceae</taxon>
        <taxon>Yinghuangia</taxon>
    </lineage>
</organism>
<keyword evidence="3" id="KW-1185">Reference proteome</keyword>
<dbReference type="RefSeq" id="WP_235055434.1">
    <property type="nucleotide sequence ID" value="NZ_JAKFHA010000018.1"/>
</dbReference>